<gene>
    <name evidence="8" type="ORF">ACFR9U_15565</name>
</gene>
<dbReference type="EC" id="2.3.1.-" evidence="8"/>
<comment type="caution">
    <text evidence="8">The sequence shown here is derived from an EMBL/GenBank/DDBJ whole genome shotgun (WGS) entry which is preliminary data.</text>
</comment>
<dbReference type="PANTHER" id="PTHR36174">
    <property type="entry name" value="LIPID II:GLYCINE GLYCYLTRANSFERASE"/>
    <property type="match status" value="1"/>
</dbReference>
<comment type="similarity">
    <text evidence="1">Belongs to the FemABX family.</text>
</comment>
<evidence type="ECO:0000256" key="3">
    <source>
        <dbReference type="ARBA" id="ARBA00022960"/>
    </source>
</evidence>
<evidence type="ECO:0000256" key="2">
    <source>
        <dbReference type="ARBA" id="ARBA00022679"/>
    </source>
</evidence>
<keyword evidence="3" id="KW-0133">Cell shape</keyword>
<name>A0ABD6CFM8_9EURY</name>
<proteinExistence type="inferred from homology"/>
<evidence type="ECO:0000313" key="8">
    <source>
        <dbReference type="EMBL" id="MFD1588400.1"/>
    </source>
</evidence>
<dbReference type="GO" id="GO:0071555">
    <property type="term" value="P:cell wall organization"/>
    <property type="evidence" value="ECO:0007669"/>
    <property type="project" value="UniProtKB-KW"/>
</dbReference>
<protein>
    <submittedName>
        <fullName evidence="8">GNAT family N-acetyltransferase</fullName>
        <ecNumber evidence="8">2.3.1.-</ecNumber>
    </submittedName>
</protein>
<evidence type="ECO:0000313" key="9">
    <source>
        <dbReference type="Proteomes" id="UP001597119"/>
    </source>
</evidence>
<dbReference type="GO" id="GO:0008360">
    <property type="term" value="P:regulation of cell shape"/>
    <property type="evidence" value="ECO:0007669"/>
    <property type="project" value="UniProtKB-KW"/>
</dbReference>
<sequence>MRVERIDLDEWTEALPDEGFEVFHTPTALSVLADHVDGDLRLFAGYKGHHPVALMPVVVDEGMFRTLVFSPPPGRNIPRLGPVLMPNSPKRRKQEKVNQRFTEAVLEAVEADTPLELFRMVCNTTYADPRPFRWQDFDLATKFTYVLDLDDRDADAVLESFSKSLRRDIRDAEDLDVSIQREGVDAARAVYDQTRDRYREQGRGFSLPRDYVEDLVSELQAVDRARVYTARGRNGELLTGVTVLYSNDAGYYWQGGTRTVHDGVSVNSLLHWRIIEDIIEDPPRESVRSYDLMGANTERLCRYKSKFGADLVPYYGIESSGRTMSLAKKTYQALVR</sequence>
<reference evidence="8 9" key="1">
    <citation type="journal article" date="2019" name="Int. J. Syst. Evol. Microbiol.">
        <title>The Global Catalogue of Microorganisms (GCM) 10K type strain sequencing project: providing services to taxonomists for standard genome sequencing and annotation.</title>
        <authorList>
            <consortium name="The Broad Institute Genomics Platform"/>
            <consortium name="The Broad Institute Genome Sequencing Center for Infectious Disease"/>
            <person name="Wu L."/>
            <person name="Ma J."/>
        </authorList>
    </citation>
    <scope>NUCLEOTIDE SEQUENCE [LARGE SCALE GENOMIC DNA]</scope>
    <source>
        <strain evidence="8 9">CGMCC 1.12125</strain>
    </source>
</reference>
<evidence type="ECO:0000256" key="5">
    <source>
        <dbReference type="ARBA" id="ARBA00023315"/>
    </source>
</evidence>
<dbReference type="Proteomes" id="UP001597119">
    <property type="component" value="Unassembled WGS sequence"/>
</dbReference>
<evidence type="ECO:0000256" key="4">
    <source>
        <dbReference type="ARBA" id="ARBA00022984"/>
    </source>
</evidence>
<keyword evidence="2 8" id="KW-0808">Transferase</keyword>
<evidence type="ECO:0000256" key="6">
    <source>
        <dbReference type="ARBA" id="ARBA00023316"/>
    </source>
</evidence>
<dbReference type="PROSITE" id="PS51191">
    <property type="entry name" value="FEMABX"/>
    <property type="match status" value="1"/>
</dbReference>
<evidence type="ECO:0000256" key="1">
    <source>
        <dbReference type="ARBA" id="ARBA00009943"/>
    </source>
</evidence>
<dbReference type="GO" id="GO:0016746">
    <property type="term" value="F:acyltransferase activity"/>
    <property type="evidence" value="ECO:0007669"/>
    <property type="project" value="UniProtKB-KW"/>
</dbReference>
<evidence type="ECO:0000259" key="7">
    <source>
        <dbReference type="Pfam" id="PF13480"/>
    </source>
</evidence>
<dbReference type="InterPro" id="IPR003447">
    <property type="entry name" value="FEMABX"/>
</dbReference>
<organism evidence="8 9">
    <name type="scientific">Halorientalis brevis</name>
    <dbReference type="NCBI Taxonomy" id="1126241"/>
    <lineage>
        <taxon>Archaea</taxon>
        <taxon>Methanobacteriati</taxon>
        <taxon>Methanobacteriota</taxon>
        <taxon>Stenosarchaea group</taxon>
        <taxon>Halobacteria</taxon>
        <taxon>Halobacteriales</taxon>
        <taxon>Haloarculaceae</taxon>
        <taxon>Halorientalis</taxon>
    </lineage>
</organism>
<feature type="domain" description="BioF2-like acetyltransferase" evidence="7">
    <location>
        <begin position="160"/>
        <end position="304"/>
    </location>
</feature>
<dbReference type="InterPro" id="IPR016181">
    <property type="entry name" value="Acyl_CoA_acyltransferase"/>
</dbReference>
<dbReference type="AlphaFoldDB" id="A0ABD6CFM8"/>
<dbReference type="InterPro" id="IPR038740">
    <property type="entry name" value="BioF2-like_GNAT_dom"/>
</dbReference>
<keyword evidence="6" id="KW-0961">Cell wall biogenesis/degradation</keyword>
<dbReference type="InterPro" id="IPR050644">
    <property type="entry name" value="PG_Glycine_Bridge_Synth"/>
</dbReference>
<dbReference type="Pfam" id="PF13480">
    <property type="entry name" value="Acetyltransf_6"/>
    <property type="match status" value="1"/>
</dbReference>
<dbReference type="Gene3D" id="3.40.630.30">
    <property type="match status" value="1"/>
</dbReference>
<dbReference type="PANTHER" id="PTHR36174:SF1">
    <property type="entry name" value="LIPID II:GLYCINE GLYCYLTRANSFERASE"/>
    <property type="match status" value="1"/>
</dbReference>
<accession>A0ABD6CFM8</accession>
<dbReference type="SUPFAM" id="SSF55729">
    <property type="entry name" value="Acyl-CoA N-acyltransferases (Nat)"/>
    <property type="match status" value="1"/>
</dbReference>
<keyword evidence="4" id="KW-0573">Peptidoglycan synthesis</keyword>
<dbReference type="RefSeq" id="WP_247381384.1">
    <property type="nucleotide sequence ID" value="NZ_JALLGV010000010.1"/>
</dbReference>
<keyword evidence="9" id="KW-1185">Reference proteome</keyword>
<keyword evidence="5 8" id="KW-0012">Acyltransferase</keyword>
<dbReference type="EMBL" id="JBHUDJ010000011">
    <property type="protein sequence ID" value="MFD1588400.1"/>
    <property type="molecule type" value="Genomic_DNA"/>
</dbReference>